<dbReference type="Proteomes" id="UP000518887">
    <property type="component" value="Unassembled WGS sequence"/>
</dbReference>
<evidence type="ECO:0000259" key="7">
    <source>
        <dbReference type="Pfam" id="PF13847"/>
    </source>
</evidence>
<dbReference type="CDD" id="cd02440">
    <property type="entry name" value="AdoMet_MTases"/>
    <property type="match status" value="1"/>
</dbReference>
<feature type="domain" description="Tetrapyrrole methylase" evidence="6">
    <location>
        <begin position="4"/>
        <end position="192"/>
    </location>
</feature>
<feature type="domain" description="Methyltransferase" evidence="7">
    <location>
        <begin position="266"/>
        <end position="323"/>
    </location>
</feature>
<dbReference type="NCBIfam" id="TIGR02469">
    <property type="entry name" value="CbiT"/>
    <property type="match status" value="1"/>
</dbReference>
<sequence>MKSLNLIGLGTGSENFLTDEAKSALCQSEIIFGAERMLEAAEKINPSARRESLYNAREILGFLQENPQYQKISVVFSGDLGFFSGAKSFYEESKNLSGYEINSIPGISSAVYFAAKLHKSWQKWKFLSLHGTKCNAIEQIRKNPACFFILSGGDDYNSLAEKIESAINRGLLSSVKCYAGKNLSYEDEEIRQISCMEVLKSDECQASQSRKDLYVLLVENENAKSERVLSFLDDKFFSRDEKTPMTKKEVRALSIAALGLSESSVLYDIGSGSGSVTVEAARIATDGHIVAVDCKEEAISLTLANVSKFLLENVTLLMGTAPACLENLDSEGKLPLPSHIFIGGSKGNLAEIVEYALKKNPRVRIVANFVSLENLCEMQNLLKALEAHNRIENVEITQLAVSRAEKVGDFHLMKAQNPVYIVSFSGRG</sequence>
<evidence type="ECO:0000256" key="5">
    <source>
        <dbReference type="ARBA" id="ARBA00022691"/>
    </source>
</evidence>
<evidence type="ECO:0000256" key="3">
    <source>
        <dbReference type="ARBA" id="ARBA00022603"/>
    </source>
</evidence>
<evidence type="ECO:0000313" key="9">
    <source>
        <dbReference type="Proteomes" id="UP000518887"/>
    </source>
</evidence>
<dbReference type="SUPFAM" id="SSF53335">
    <property type="entry name" value="S-adenosyl-L-methionine-dependent methyltransferases"/>
    <property type="match status" value="1"/>
</dbReference>
<dbReference type="InterPro" id="IPR000878">
    <property type="entry name" value="4pyrrol_Mease"/>
</dbReference>
<proteinExistence type="predicted"/>
<dbReference type="PANTHER" id="PTHR43182">
    <property type="entry name" value="COBALT-PRECORRIN-6B C(15)-METHYLTRANSFERASE (DECARBOXYLATING)"/>
    <property type="match status" value="1"/>
</dbReference>
<protein>
    <submittedName>
        <fullName evidence="8">Precorrin-6y C5,15-methyltransferase (Decarboxylating) CbiE subunit/precorrin-6Y C5,15-methyltransferase (Decarboxylating) CbiT subunit</fullName>
    </submittedName>
</protein>
<dbReference type="PANTHER" id="PTHR43182:SF1">
    <property type="entry name" value="COBALT-PRECORRIN-7 C(5)-METHYLTRANSFERASE"/>
    <property type="match status" value="1"/>
</dbReference>
<dbReference type="GO" id="GO:0009236">
    <property type="term" value="P:cobalamin biosynthetic process"/>
    <property type="evidence" value="ECO:0007669"/>
    <property type="project" value="UniProtKB-UniPathway"/>
</dbReference>
<dbReference type="InterPro" id="IPR035996">
    <property type="entry name" value="4pyrrol_Methylase_sf"/>
</dbReference>
<evidence type="ECO:0000259" key="6">
    <source>
        <dbReference type="Pfam" id="PF00590"/>
    </source>
</evidence>
<accession>A0A7W8GBA4</accession>
<dbReference type="InterPro" id="IPR014777">
    <property type="entry name" value="4pyrrole_Mease_sub1"/>
</dbReference>
<dbReference type="Gene3D" id="3.40.50.150">
    <property type="entry name" value="Vaccinia Virus protein VP39"/>
    <property type="match status" value="1"/>
</dbReference>
<organism evidence="8 9">
    <name type="scientific">Treponema ruminis</name>
    <dbReference type="NCBI Taxonomy" id="744515"/>
    <lineage>
        <taxon>Bacteria</taxon>
        <taxon>Pseudomonadati</taxon>
        <taxon>Spirochaetota</taxon>
        <taxon>Spirochaetia</taxon>
        <taxon>Spirochaetales</taxon>
        <taxon>Treponemataceae</taxon>
        <taxon>Treponema</taxon>
    </lineage>
</organism>
<dbReference type="NCBIfam" id="TIGR02467">
    <property type="entry name" value="CbiE"/>
    <property type="match status" value="1"/>
</dbReference>
<dbReference type="InterPro" id="IPR050714">
    <property type="entry name" value="Cobalamin_biosynth_MTase"/>
</dbReference>
<comment type="caution">
    <text evidence="8">The sequence shown here is derived from an EMBL/GenBank/DDBJ whole genome shotgun (WGS) entry which is preliminary data.</text>
</comment>
<dbReference type="UniPathway" id="UPA00148"/>
<evidence type="ECO:0000313" key="8">
    <source>
        <dbReference type="EMBL" id="MBB5227157.1"/>
    </source>
</evidence>
<dbReference type="InterPro" id="IPR014008">
    <property type="entry name" value="Cbl_synth_MTase_CbiT"/>
</dbReference>
<keyword evidence="2" id="KW-0169">Cobalamin biosynthesis</keyword>
<evidence type="ECO:0000256" key="4">
    <source>
        <dbReference type="ARBA" id="ARBA00022679"/>
    </source>
</evidence>
<dbReference type="SUPFAM" id="SSF53790">
    <property type="entry name" value="Tetrapyrrole methylase"/>
    <property type="match status" value="1"/>
</dbReference>
<dbReference type="InterPro" id="IPR029063">
    <property type="entry name" value="SAM-dependent_MTases_sf"/>
</dbReference>
<dbReference type="GO" id="GO:0008276">
    <property type="term" value="F:protein methyltransferase activity"/>
    <property type="evidence" value="ECO:0007669"/>
    <property type="project" value="InterPro"/>
</dbReference>
<dbReference type="AlphaFoldDB" id="A0A7W8GBA4"/>
<dbReference type="InterPro" id="IPR012818">
    <property type="entry name" value="CbiE"/>
</dbReference>
<dbReference type="RefSeq" id="WP_184661109.1">
    <property type="nucleotide sequence ID" value="NZ_JACHFQ010000008.1"/>
</dbReference>
<dbReference type="Pfam" id="PF13847">
    <property type="entry name" value="Methyltransf_31"/>
    <property type="match status" value="1"/>
</dbReference>
<name>A0A7W8GBA4_9SPIR</name>
<dbReference type="CDD" id="cd11644">
    <property type="entry name" value="Precorrin-6Y-MT"/>
    <property type="match status" value="1"/>
</dbReference>
<keyword evidence="3 8" id="KW-0489">Methyltransferase</keyword>
<evidence type="ECO:0000256" key="2">
    <source>
        <dbReference type="ARBA" id="ARBA00022573"/>
    </source>
</evidence>
<keyword evidence="4 8" id="KW-0808">Transferase</keyword>
<dbReference type="InterPro" id="IPR025714">
    <property type="entry name" value="Methyltranfer_dom"/>
</dbReference>
<dbReference type="Gene3D" id="3.40.1010.10">
    <property type="entry name" value="Cobalt-precorrin-4 Transmethylase, Domain 1"/>
    <property type="match status" value="1"/>
</dbReference>
<gene>
    <name evidence="8" type="ORF">HNP76_002553</name>
</gene>
<dbReference type="GO" id="GO:0032259">
    <property type="term" value="P:methylation"/>
    <property type="evidence" value="ECO:0007669"/>
    <property type="project" value="UniProtKB-KW"/>
</dbReference>
<dbReference type="Pfam" id="PF00590">
    <property type="entry name" value="TP_methylase"/>
    <property type="match status" value="1"/>
</dbReference>
<reference evidence="8 9" key="1">
    <citation type="submission" date="2020-08" db="EMBL/GenBank/DDBJ databases">
        <title>Genomic Encyclopedia of Type Strains, Phase IV (KMG-IV): sequencing the most valuable type-strain genomes for metagenomic binning, comparative biology and taxonomic classification.</title>
        <authorList>
            <person name="Goeker M."/>
        </authorList>
    </citation>
    <scope>NUCLEOTIDE SEQUENCE [LARGE SCALE GENOMIC DNA]</scope>
    <source>
        <strain evidence="8 9">DSM 103462</strain>
    </source>
</reference>
<comment type="pathway">
    <text evidence="1">Cofactor biosynthesis; adenosylcobalamin biosynthesis.</text>
</comment>
<evidence type="ECO:0000256" key="1">
    <source>
        <dbReference type="ARBA" id="ARBA00004953"/>
    </source>
</evidence>
<keyword evidence="9" id="KW-1185">Reference proteome</keyword>
<dbReference type="EMBL" id="JACHFQ010000008">
    <property type="protein sequence ID" value="MBB5227157.1"/>
    <property type="molecule type" value="Genomic_DNA"/>
</dbReference>
<keyword evidence="5" id="KW-0949">S-adenosyl-L-methionine</keyword>